<evidence type="ECO:0000313" key="16">
    <source>
        <dbReference type="EMBL" id="OIS92264.1"/>
    </source>
</evidence>
<dbReference type="PANTHER" id="PTHR12128">
    <property type="entry name" value="DIHYDRODIPICOLINATE SYNTHASE"/>
    <property type="match status" value="1"/>
</dbReference>
<evidence type="ECO:0000256" key="1">
    <source>
        <dbReference type="ARBA" id="ARBA00003294"/>
    </source>
</evidence>
<dbReference type="GO" id="GO:0019877">
    <property type="term" value="P:diaminopimelate biosynthetic process"/>
    <property type="evidence" value="ECO:0007669"/>
    <property type="project" value="UniProtKB-UniRule"/>
</dbReference>
<dbReference type="PANTHER" id="PTHR12128:SF66">
    <property type="entry name" value="4-HYDROXY-2-OXOGLUTARATE ALDOLASE, MITOCHONDRIAL"/>
    <property type="match status" value="1"/>
</dbReference>
<keyword evidence="7 12" id="KW-0220">Diaminopimelate biosynthesis</keyword>
<evidence type="ECO:0000256" key="13">
    <source>
        <dbReference type="PIRNR" id="PIRNR001365"/>
    </source>
</evidence>
<feature type="binding site" evidence="12 15">
    <location>
        <position position="52"/>
    </location>
    <ligand>
        <name>pyruvate</name>
        <dbReference type="ChEBI" id="CHEBI:15361"/>
    </ligand>
</feature>
<comment type="subunit">
    <text evidence="12">Homotetramer; dimer of dimers.</text>
</comment>
<evidence type="ECO:0000256" key="14">
    <source>
        <dbReference type="PIRSR" id="PIRSR001365-1"/>
    </source>
</evidence>
<keyword evidence="6 12" id="KW-0028">Amino-acid biosynthesis</keyword>
<evidence type="ECO:0000313" key="17">
    <source>
        <dbReference type="Proteomes" id="UP000182985"/>
    </source>
</evidence>
<evidence type="ECO:0000256" key="7">
    <source>
        <dbReference type="ARBA" id="ARBA00022915"/>
    </source>
</evidence>
<evidence type="ECO:0000256" key="10">
    <source>
        <dbReference type="ARBA" id="ARBA00023270"/>
    </source>
</evidence>
<dbReference type="EC" id="4.3.3.7" evidence="4 12"/>
<dbReference type="InterPro" id="IPR013785">
    <property type="entry name" value="Aldolase_TIM"/>
</dbReference>
<evidence type="ECO:0000256" key="2">
    <source>
        <dbReference type="ARBA" id="ARBA00005120"/>
    </source>
</evidence>
<dbReference type="NCBIfam" id="TIGR00674">
    <property type="entry name" value="dapA"/>
    <property type="match status" value="1"/>
</dbReference>
<dbReference type="Proteomes" id="UP000182985">
    <property type="component" value="Unassembled WGS sequence"/>
</dbReference>
<evidence type="ECO:0000256" key="8">
    <source>
        <dbReference type="ARBA" id="ARBA00023154"/>
    </source>
</evidence>
<dbReference type="GO" id="GO:0009089">
    <property type="term" value="P:lysine biosynthetic process via diaminopimelate"/>
    <property type="evidence" value="ECO:0007669"/>
    <property type="project" value="UniProtKB-UniRule"/>
</dbReference>
<evidence type="ECO:0000256" key="15">
    <source>
        <dbReference type="PIRSR" id="PIRSR001365-2"/>
    </source>
</evidence>
<reference evidence="16 17" key="1">
    <citation type="submission" date="2016-10" db="EMBL/GenBank/DDBJ databases">
        <title>The Draft Genome Sequence of the Potato Rhizosphere Bacteria Ochrobactrum sp. IPA7.2.</title>
        <authorList>
            <person name="Gogoleva N.E."/>
            <person name="Khlopko Y.A."/>
            <person name="Burygin G.L."/>
            <person name="Plotnikov A.O."/>
        </authorList>
    </citation>
    <scope>NUCLEOTIDE SEQUENCE [LARGE SCALE GENOMIC DNA]</scope>
    <source>
        <strain evidence="16 17">IPA7.2</strain>
    </source>
</reference>
<name>A0A1J6IB51_9HYPH</name>
<dbReference type="Gene3D" id="3.20.20.70">
    <property type="entry name" value="Aldolase class I"/>
    <property type="match status" value="1"/>
</dbReference>
<comment type="caution">
    <text evidence="16">The sequence shown here is derived from an EMBL/GenBank/DDBJ whole genome shotgun (WGS) entry which is preliminary data.</text>
</comment>
<evidence type="ECO:0000256" key="3">
    <source>
        <dbReference type="ARBA" id="ARBA00007592"/>
    </source>
</evidence>
<evidence type="ECO:0000256" key="5">
    <source>
        <dbReference type="ARBA" id="ARBA00022490"/>
    </source>
</evidence>
<keyword evidence="10 12" id="KW-0704">Schiff base</keyword>
<feature type="active site" description="Schiff-base intermediate with substrate" evidence="12 14">
    <location>
        <position position="168"/>
    </location>
</feature>
<keyword evidence="8 12" id="KW-0457">Lysine biosynthesis</keyword>
<dbReference type="OrthoDB" id="9782828at2"/>
<dbReference type="SMART" id="SM01130">
    <property type="entry name" value="DHDPS"/>
    <property type="match status" value="1"/>
</dbReference>
<comment type="caution">
    <text evidence="12">Was originally thought to be a dihydrodipicolinate synthase (DHDPS), catalyzing the condensation of (S)-aspartate-beta-semialdehyde [(S)-ASA] and pyruvate to dihydrodipicolinate (DHDP). However, it was shown in E.coli that the product of the enzymatic reaction is not dihydrodipicolinate but in fact (4S)-4-hydroxy-2,3,4,5-tetrahydro-(2S)-dipicolinic acid (HTPA), and that the consecutive dehydration reaction leading to DHDP is not spontaneous but catalyzed by DapB.</text>
</comment>
<sequence>MAYDELRTRLRGVTTALVTPFENGEVAHKAFAELVEWQIGEGIHALSPCGTTGEAPTLNTAEKISLIKTCVDVSAGRVPVVAGTGTNDTLSTIALTSAAAACGADAALIVTPYYNCPSQEGLYRHFEAVARNVQIPIILYNVPKRTGVDLSLETIERLSEIPTVIGIKDATGELDRPKRIIRRMGDRLIQLSGHDATAVSFNLEGGDGMISVISNVLPATTVKLYEACKRADACGARTLGFKLKPLLTAMEQDTNPVPVKYALHHRRGLSPDVRLPLVGVSEETASAIRRACAAIDHVEESPSALIAQHQQAALSITLAAR</sequence>
<keyword evidence="9 12" id="KW-0456">Lyase</keyword>
<feature type="active site" description="Proton donor/acceptor" evidence="12 14">
    <location>
        <position position="140"/>
    </location>
</feature>
<comment type="pathway">
    <text evidence="2 12">Amino-acid biosynthesis; L-lysine biosynthesis via DAP pathway; (S)-tetrahydrodipicolinate from L-aspartate: step 3/4.</text>
</comment>
<organism evidence="16 17">
    <name type="scientific">Brucella cytisi</name>
    <dbReference type="NCBI Taxonomy" id="407152"/>
    <lineage>
        <taxon>Bacteria</taxon>
        <taxon>Pseudomonadati</taxon>
        <taxon>Pseudomonadota</taxon>
        <taxon>Alphaproteobacteria</taxon>
        <taxon>Hyphomicrobiales</taxon>
        <taxon>Brucellaceae</taxon>
        <taxon>Brucella/Ochrobactrum group</taxon>
        <taxon>Brucella</taxon>
    </lineage>
</organism>
<dbReference type="HAMAP" id="MF_00418">
    <property type="entry name" value="DapA"/>
    <property type="match status" value="1"/>
</dbReference>
<dbReference type="Pfam" id="PF00701">
    <property type="entry name" value="DHDPS"/>
    <property type="match status" value="1"/>
</dbReference>
<evidence type="ECO:0000256" key="11">
    <source>
        <dbReference type="ARBA" id="ARBA00047836"/>
    </source>
</evidence>
<dbReference type="EMBL" id="MOEC01000018">
    <property type="protein sequence ID" value="OIS92264.1"/>
    <property type="molecule type" value="Genomic_DNA"/>
</dbReference>
<comment type="similarity">
    <text evidence="3 12 13">Belongs to the DapA family.</text>
</comment>
<protein>
    <recommendedName>
        <fullName evidence="4 12">4-hydroxy-tetrahydrodipicolinate synthase</fullName>
        <shortName evidence="12">HTPA synthase</shortName>
        <ecNumber evidence="4 12">4.3.3.7</ecNumber>
    </recommendedName>
</protein>
<dbReference type="InterPro" id="IPR005263">
    <property type="entry name" value="DapA"/>
</dbReference>
<dbReference type="PIRSF" id="PIRSF001365">
    <property type="entry name" value="DHDPS"/>
    <property type="match status" value="1"/>
</dbReference>
<dbReference type="InterPro" id="IPR002220">
    <property type="entry name" value="DapA-like"/>
</dbReference>
<dbReference type="PRINTS" id="PR00146">
    <property type="entry name" value="DHPICSNTHASE"/>
</dbReference>
<feature type="site" description="Part of a proton relay during catalysis" evidence="12">
    <location>
        <position position="51"/>
    </location>
</feature>
<dbReference type="CDD" id="cd00950">
    <property type="entry name" value="DHDPS"/>
    <property type="match status" value="1"/>
</dbReference>
<dbReference type="RefSeq" id="WP_071632819.1">
    <property type="nucleotide sequence ID" value="NZ_MOEC01000018.1"/>
</dbReference>
<dbReference type="UniPathway" id="UPA00034">
    <property type="reaction ID" value="UER00017"/>
</dbReference>
<evidence type="ECO:0000256" key="12">
    <source>
        <dbReference type="HAMAP-Rule" id="MF_00418"/>
    </source>
</evidence>
<dbReference type="GO" id="GO:0008840">
    <property type="term" value="F:4-hydroxy-tetrahydrodipicolinate synthase activity"/>
    <property type="evidence" value="ECO:0007669"/>
    <property type="project" value="UniProtKB-UniRule"/>
</dbReference>
<comment type="catalytic activity">
    <reaction evidence="11 12">
        <text>L-aspartate 4-semialdehyde + pyruvate = (2S,4S)-4-hydroxy-2,3,4,5-tetrahydrodipicolinate + H2O + H(+)</text>
        <dbReference type="Rhea" id="RHEA:34171"/>
        <dbReference type="ChEBI" id="CHEBI:15361"/>
        <dbReference type="ChEBI" id="CHEBI:15377"/>
        <dbReference type="ChEBI" id="CHEBI:15378"/>
        <dbReference type="ChEBI" id="CHEBI:67139"/>
        <dbReference type="ChEBI" id="CHEBI:537519"/>
        <dbReference type="EC" id="4.3.3.7"/>
    </reaction>
</comment>
<gene>
    <name evidence="12" type="primary">dapA</name>
    <name evidence="16" type="ORF">BLA27_17365</name>
</gene>
<dbReference type="SUPFAM" id="SSF51569">
    <property type="entry name" value="Aldolase"/>
    <property type="match status" value="1"/>
</dbReference>
<accession>A0A1J6IB51</accession>
<evidence type="ECO:0000256" key="4">
    <source>
        <dbReference type="ARBA" id="ARBA00012086"/>
    </source>
</evidence>
<keyword evidence="17" id="KW-1185">Reference proteome</keyword>
<dbReference type="InterPro" id="IPR020625">
    <property type="entry name" value="Schiff_base-form_aldolases_AS"/>
</dbReference>
<dbReference type="PROSITE" id="PS00666">
    <property type="entry name" value="DHDPS_2"/>
    <property type="match status" value="1"/>
</dbReference>
<dbReference type="GO" id="GO:0005737">
    <property type="term" value="C:cytoplasm"/>
    <property type="evidence" value="ECO:0007669"/>
    <property type="project" value="UniProtKB-SubCell"/>
</dbReference>
<dbReference type="AlphaFoldDB" id="A0A1J6IB51"/>
<comment type="subcellular location">
    <subcellularLocation>
        <location evidence="12">Cytoplasm</location>
    </subcellularLocation>
</comment>
<evidence type="ECO:0000256" key="9">
    <source>
        <dbReference type="ARBA" id="ARBA00023239"/>
    </source>
</evidence>
<evidence type="ECO:0000256" key="6">
    <source>
        <dbReference type="ARBA" id="ARBA00022605"/>
    </source>
</evidence>
<comment type="function">
    <text evidence="1 12">Catalyzes the condensation of (S)-aspartate-beta-semialdehyde [(S)-ASA] and pyruvate to 4-hydroxy-tetrahydrodipicolinate (HTPA).</text>
</comment>
<keyword evidence="5 12" id="KW-0963">Cytoplasm</keyword>
<feature type="binding site" evidence="12 15">
    <location>
        <position position="210"/>
    </location>
    <ligand>
        <name>pyruvate</name>
        <dbReference type="ChEBI" id="CHEBI:15361"/>
    </ligand>
</feature>
<proteinExistence type="inferred from homology"/>
<feature type="site" description="Part of a proton relay during catalysis" evidence="12">
    <location>
        <position position="114"/>
    </location>
</feature>